<sequence length="164" mass="18832">LSVNLERVARILQSSLAGKEIRRMRFQMGDNAGSTFIDFAKQVAPKEVELFLTKPLKIEYLSELAGIVDWMALRFSDETQLPNGFALYISDWFGRRCSYLHINGVISKADAGLIVQELPKLEKQVNFTSGVDRRFHTQIAMQGLFNIELTNVLKIWHSRTKKYH</sequence>
<comment type="caution">
    <text evidence="1">The sequence shown here is derived from an EMBL/GenBank/DDBJ whole genome shotgun (WGS) entry which is preliminary data.</text>
</comment>
<evidence type="ECO:0000313" key="2">
    <source>
        <dbReference type="Proteomes" id="UP001432322"/>
    </source>
</evidence>
<keyword evidence="2" id="KW-1185">Reference proteome</keyword>
<protein>
    <submittedName>
        <fullName evidence="1">Uncharacterized protein</fullName>
    </submittedName>
</protein>
<reference evidence="1" key="1">
    <citation type="submission" date="2023-10" db="EMBL/GenBank/DDBJ databases">
        <title>Genome assembly of Pristionchus species.</title>
        <authorList>
            <person name="Yoshida K."/>
            <person name="Sommer R.J."/>
        </authorList>
    </citation>
    <scope>NUCLEOTIDE SEQUENCE</scope>
    <source>
        <strain evidence="1">RS5133</strain>
    </source>
</reference>
<evidence type="ECO:0000313" key="1">
    <source>
        <dbReference type="EMBL" id="GMT09806.1"/>
    </source>
</evidence>
<proteinExistence type="predicted"/>
<feature type="non-terminal residue" evidence="1">
    <location>
        <position position="1"/>
    </location>
</feature>
<organism evidence="1 2">
    <name type="scientific">Pristionchus fissidentatus</name>
    <dbReference type="NCBI Taxonomy" id="1538716"/>
    <lineage>
        <taxon>Eukaryota</taxon>
        <taxon>Metazoa</taxon>
        <taxon>Ecdysozoa</taxon>
        <taxon>Nematoda</taxon>
        <taxon>Chromadorea</taxon>
        <taxon>Rhabditida</taxon>
        <taxon>Rhabditina</taxon>
        <taxon>Diplogasteromorpha</taxon>
        <taxon>Diplogasteroidea</taxon>
        <taxon>Neodiplogasteridae</taxon>
        <taxon>Pristionchus</taxon>
    </lineage>
</organism>
<name>A0AAV5URL6_9BILA</name>
<dbReference type="Proteomes" id="UP001432322">
    <property type="component" value="Unassembled WGS sequence"/>
</dbReference>
<dbReference type="AlphaFoldDB" id="A0AAV5URL6"/>
<dbReference type="EMBL" id="BTSY01000001">
    <property type="protein sequence ID" value="GMT09806.1"/>
    <property type="molecule type" value="Genomic_DNA"/>
</dbReference>
<accession>A0AAV5URL6</accession>
<gene>
    <name evidence="1" type="ORF">PFISCL1PPCAC_1103</name>
</gene>